<dbReference type="Proteomes" id="UP000253628">
    <property type="component" value="Unassembled WGS sequence"/>
</dbReference>
<dbReference type="AlphaFoldDB" id="A0A366H2G7"/>
<dbReference type="InterPro" id="IPR027417">
    <property type="entry name" value="P-loop_NTPase"/>
</dbReference>
<evidence type="ECO:0000313" key="9">
    <source>
        <dbReference type="Proteomes" id="UP000253628"/>
    </source>
</evidence>
<comment type="function">
    <text evidence="5">Zinc chaperone that directly transfers zinc cofactor to target proteins, thereby activating them. Zinc is transferred from the CXCC motif in the GTPase domain to the zinc binding site in target proteins in a process requiring GTP hydrolysis.</text>
</comment>
<accession>A0A366H2G7</accession>
<dbReference type="Gene3D" id="3.40.50.300">
    <property type="entry name" value="P-loop containing nucleotide triphosphate hydrolases"/>
    <property type="match status" value="1"/>
</dbReference>
<dbReference type="GO" id="GO:0000166">
    <property type="term" value="F:nucleotide binding"/>
    <property type="evidence" value="ECO:0007669"/>
    <property type="project" value="UniProtKB-KW"/>
</dbReference>
<proteinExistence type="inferred from homology"/>
<comment type="catalytic activity">
    <reaction evidence="6">
        <text>GTP + H2O = GDP + phosphate + H(+)</text>
        <dbReference type="Rhea" id="RHEA:19669"/>
        <dbReference type="ChEBI" id="CHEBI:15377"/>
        <dbReference type="ChEBI" id="CHEBI:15378"/>
        <dbReference type="ChEBI" id="CHEBI:37565"/>
        <dbReference type="ChEBI" id="CHEBI:43474"/>
        <dbReference type="ChEBI" id="CHEBI:58189"/>
    </reaction>
    <physiologicalReaction direction="left-to-right" evidence="6">
        <dbReference type="Rhea" id="RHEA:19670"/>
    </physiologicalReaction>
</comment>
<dbReference type="EMBL" id="QNRQ01000017">
    <property type="protein sequence ID" value="RBP35441.1"/>
    <property type="molecule type" value="Genomic_DNA"/>
</dbReference>
<dbReference type="Pfam" id="PF02492">
    <property type="entry name" value="cobW"/>
    <property type="match status" value="1"/>
</dbReference>
<name>A0A366H2G7_9BURK</name>
<dbReference type="SUPFAM" id="SSF52540">
    <property type="entry name" value="P-loop containing nucleoside triphosphate hydrolases"/>
    <property type="match status" value="1"/>
</dbReference>
<gene>
    <name evidence="8" type="ORF">DFR37_11745</name>
</gene>
<keyword evidence="1" id="KW-0547">Nucleotide-binding</keyword>
<keyword evidence="2" id="KW-0378">Hydrolase</keyword>
<comment type="caution">
    <text evidence="8">The sequence shown here is derived from an EMBL/GenBank/DDBJ whole genome shotgun (WGS) entry which is preliminary data.</text>
</comment>
<protein>
    <submittedName>
        <fullName evidence="8">G3E family GTPase</fullName>
    </submittedName>
</protein>
<dbReference type="InterPro" id="IPR011629">
    <property type="entry name" value="CobW-like_C"/>
</dbReference>
<dbReference type="SUPFAM" id="SSF90002">
    <property type="entry name" value="Hypothetical protein YjiA, C-terminal domain"/>
    <property type="match status" value="1"/>
</dbReference>
<dbReference type="Gene3D" id="3.30.1220.10">
    <property type="entry name" value="CobW-like, C-terminal domain"/>
    <property type="match status" value="1"/>
</dbReference>
<dbReference type="SMART" id="SM00833">
    <property type="entry name" value="CobW_C"/>
    <property type="match status" value="1"/>
</dbReference>
<evidence type="ECO:0000256" key="4">
    <source>
        <dbReference type="ARBA" id="ARBA00034320"/>
    </source>
</evidence>
<dbReference type="PANTHER" id="PTHR13748">
    <property type="entry name" value="COBW-RELATED"/>
    <property type="match status" value="1"/>
</dbReference>
<dbReference type="InterPro" id="IPR003495">
    <property type="entry name" value="CobW/HypB/UreG_nucleotide-bd"/>
</dbReference>
<evidence type="ECO:0000259" key="7">
    <source>
        <dbReference type="SMART" id="SM00833"/>
    </source>
</evidence>
<organism evidence="8 9">
    <name type="scientific">Eoetvoesiella caeni</name>
    <dbReference type="NCBI Taxonomy" id="645616"/>
    <lineage>
        <taxon>Bacteria</taxon>
        <taxon>Pseudomonadati</taxon>
        <taxon>Pseudomonadota</taxon>
        <taxon>Betaproteobacteria</taxon>
        <taxon>Burkholderiales</taxon>
        <taxon>Alcaligenaceae</taxon>
        <taxon>Eoetvoesiella</taxon>
    </lineage>
</organism>
<dbReference type="GO" id="GO:0016787">
    <property type="term" value="F:hydrolase activity"/>
    <property type="evidence" value="ECO:0007669"/>
    <property type="project" value="UniProtKB-KW"/>
</dbReference>
<sequence>MAETRLPVIVLTGFLGSGKTTLLNRLLRNPAWERTAVLVNEFGEIGLDQDFLENVEDKTVLLDSGCICCSLGDSWVETLVGMLNRARRGAMPSFKRVVIETTGLADPSPLLAALQNDARLNTSFAPATTLVTVDCFYGMQQLDEHFESARQLAQADCIVMTKKSLVTPADFALLKKRIRVLNPHARITEADNTITPQTLTVDGRTADEWIRASEAAFADHLTHDYNEATSNGTKTAVAHPPDRRVRSHSFIVDEPLDWELVSHWLGTLAYFHGKKILRIKGVVWLPEEGQMLAIHGVQGLLHEPTQLTTWRSGDRRSRFVFITSDLGRDVIEKALSHARRDKETEVVRDGYEVPSKGIQGVQHAFQ</sequence>
<evidence type="ECO:0000256" key="3">
    <source>
        <dbReference type="ARBA" id="ARBA00023186"/>
    </source>
</evidence>
<evidence type="ECO:0000256" key="6">
    <source>
        <dbReference type="ARBA" id="ARBA00049117"/>
    </source>
</evidence>
<dbReference type="Pfam" id="PF07683">
    <property type="entry name" value="CobW_C"/>
    <property type="match status" value="1"/>
</dbReference>
<dbReference type="RefSeq" id="WP_170139966.1">
    <property type="nucleotide sequence ID" value="NZ_JACCEU010000013.1"/>
</dbReference>
<comment type="similarity">
    <text evidence="4">Belongs to the SIMIBI class G3E GTPase family. ZNG1 subfamily.</text>
</comment>
<feature type="domain" description="CobW C-terminal" evidence="7">
    <location>
        <begin position="245"/>
        <end position="339"/>
    </location>
</feature>
<evidence type="ECO:0000313" key="8">
    <source>
        <dbReference type="EMBL" id="RBP35441.1"/>
    </source>
</evidence>
<evidence type="ECO:0000256" key="2">
    <source>
        <dbReference type="ARBA" id="ARBA00022801"/>
    </source>
</evidence>
<dbReference type="InterPro" id="IPR051316">
    <property type="entry name" value="Zinc-reg_GTPase_activator"/>
</dbReference>
<evidence type="ECO:0000256" key="1">
    <source>
        <dbReference type="ARBA" id="ARBA00022741"/>
    </source>
</evidence>
<dbReference type="CDD" id="cd03112">
    <property type="entry name" value="CobW-like"/>
    <property type="match status" value="1"/>
</dbReference>
<evidence type="ECO:0000256" key="5">
    <source>
        <dbReference type="ARBA" id="ARBA00045658"/>
    </source>
</evidence>
<keyword evidence="9" id="KW-1185">Reference proteome</keyword>
<reference evidence="8 9" key="1">
    <citation type="submission" date="2018-06" db="EMBL/GenBank/DDBJ databases">
        <title>Genomic Encyclopedia of Type Strains, Phase IV (KMG-IV): sequencing the most valuable type-strain genomes for metagenomic binning, comparative biology and taxonomic classification.</title>
        <authorList>
            <person name="Goeker M."/>
        </authorList>
    </citation>
    <scope>NUCLEOTIDE SEQUENCE [LARGE SCALE GENOMIC DNA]</scope>
    <source>
        <strain evidence="8 9">DSM 25520</strain>
    </source>
</reference>
<dbReference type="InterPro" id="IPR036627">
    <property type="entry name" value="CobW-likC_sf"/>
</dbReference>
<dbReference type="PANTHER" id="PTHR13748:SF62">
    <property type="entry name" value="COBW DOMAIN-CONTAINING PROTEIN"/>
    <property type="match status" value="1"/>
</dbReference>
<dbReference type="GO" id="GO:0005737">
    <property type="term" value="C:cytoplasm"/>
    <property type="evidence" value="ECO:0007669"/>
    <property type="project" value="TreeGrafter"/>
</dbReference>
<keyword evidence="3" id="KW-0143">Chaperone</keyword>